<evidence type="ECO:0000259" key="2">
    <source>
        <dbReference type="SMART" id="SM00596"/>
    </source>
</evidence>
<dbReference type="SMART" id="SM00596">
    <property type="entry name" value="PRE_C2HC"/>
    <property type="match status" value="1"/>
</dbReference>
<protein>
    <submittedName>
        <fullName evidence="3">Nucleic-acid-binding protein from transposon X-element</fullName>
    </submittedName>
</protein>
<dbReference type="OrthoDB" id="8123891at2759"/>
<comment type="caution">
    <text evidence="3">The sequence shown here is derived from an EMBL/GenBank/DDBJ whole genome shotgun (WGS) entry which is preliminary data.</text>
</comment>
<dbReference type="EMBL" id="BMAO01006977">
    <property type="protein sequence ID" value="GFR12885.1"/>
    <property type="molecule type" value="Genomic_DNA"/>
</dbReference>
<feature type="compositionally biased region" description="Low complexity" evidence="1">
    <location>
        <begin position="441"/>
        <end position="457"/>
    </location>
</feature>
<feature type="region of interest" description="Disordered" evidence="1">
    <location>
        <begin position="122"/>
        <end position="187"/>
    </location>
</feature>
<proteinExistence type="predicted"/>
<dbReference type="SUPFAM" id="SSF54928">
    <property type="entry name" value="RNA-binding domain, RBD"/>
    <property type="match status" value="1"/>
</dbReference>
<dbReference type="AlphaFoldDB" id="A0A8X6IX89"/>
<evidence type="ECO:0000313" key="3">
    <source>
        <dbReference type="EMBL" id="GFR12885.1"/>
    </source>
</evidence>
<feature type="compositionally biased region" description="Polar residues" evidence="1">
    <location>
        <begin position="168"/>
        <end position="179"/>
    </location>
</feature>
<feature type="domain" description="Pre-C2HC" evidence="2">
    <location>
        <begin position="272"/>
        <end position="340"/>
    </location>
</feature>
<feature type="region of interest" description="Disordered" evidence="1">
    <location>
        <begin position="396"/>
        <end position="470"/>
    </location>
</feature>
<dbReference type="GO" id="GO:0003676">
    <property type="term" value="F:nucleic acid binding"/>
    <property type="evidence" value="ECO:0007669"/>
    <property type="project" value="InterPro"/>
</dbReference>
<dbReference type="Proteomes" id="UP000887116">
    <property type="component" value="Unassembled WGS sequence"/>
</dbReference>
<gene>
    <name evidence="3" type="primary">ORF1</name>
    <name evidence="3" type="ORF">TNCT_133961</name>
</gene>
<dbReference type="PANTHER" id="PTHR33273:SF2">
    <property type="entry name" value="ENDONUCLEASE_EXONUCLEASE_PHOSPHATASE DOMAIN-CONTAINING PROTEIN"/>
    <property type="match status" value="1"/>
</dbReference>
<sequence length="515" mass="58045">METTLDNSSAAYLDLHKEWDSTIIALVTQLNSCRNSDTTAVVLTTAEEHDAKLRENPFPLQEEQSAALRSLSDVLDEARFKYTHQKKRELEEGRKELQNKIDAWGVLDKPLETPPPFKVVLYKKGRRNSGDDNNGPSTSAKKPRTESTPIVNQFAALTTNDSMDHSGDTSTPATATDVQPTAPERKRHVPPITIDNVVNKAALLKHLQEVTRVNLEAKLIGNKLRIFPQTAYAYNHIRRYITEKGLEAYTYMLPEEKKLRVVIRGLPTDMSTSEIISHLESQNITVEECHIMTSKRSGKPMPLFLINMEKTESNKKIFKVSNIGYMKVTIEALRPKYGPPQCFRCQGFFHNSKFCTRSPRCVKCAGEHLARDCVKPLSDKAKCCLCQGEHPANFLGCPMNPKNRPEQKKKENVATPNNVAAVFDTPAPPKTNFWEARRKTTTPQQQPNPSTSKNSPQASSSTTEPDDDLFNQLKSPAVQETFKLLEEFIKIATTIPTKYGRLRAIQNLLRDEINI</sequence>
<evidence type="ECO:0000256" key="1">
    <source>
        <dbReference type="SAM" id="MobiDB-lite"/>
    </source>
</evidence>
<dbReference type="Pfam" id="PF07530">
    <property type="entry name" value="PRE_C2HC"/>
    <property type="match status" value="1"/>
</dbReference>
<dbReference type="InterPro" id="IPR035979">
    <property type="entry name" value="RBD_domain_sf"/>
</dbReference>
<feature type="compositionally biased region" description="Basic and acidic residues" evidence="1">
    <location>
        <begin position="403"/>
        <end position="412"/>
    </location>
</feature>
<reference evidence="3" key="1">
    <citation type="submission" date="2020-07" db="EMBL/GenBank/DDBJ databases">
        <title>Multicomponent nature underlies the extraordinary mechanical properties of spider dragline silk.</title>
        <authorList>
            <person name="Kono N."/>
            <person name="Nakamura H."/>
            <person name="Mori M."/>
            <person name="Yoshida Y."/>
            <person name="Ohtoshi R."/>
            <person name="Malay A.D."/>
            <person name="Moran D.A.P."/>
            <person name="Tomita M."/>
            <person name="Numata K."/>
            <person name="Arakawa K."/>
        </authorList>
    </citation>
    <scope>NUCLEOTIDE SEQUENCE</scope>
</reference>
<dbReference type="InterPro" id="IPR006579">
    <property type="entry name" value="Pre_C2HC_dom"/>
</dbReference>
<organism evidence="3 4">
    <name type="scientific">Trichonephila clavata</name>
    <name type="common">Joro spider</name>
    <name type="synonym">Nephila clavata</name>
    <dbReference type="NCBI Taxonomy" id="2740835"/>
    <lineage>
        <taxon>Eukaryota</taxon>
        <taxon>Metazoa</taxon>
        <taxon>Ecdysozoa</taxon>
        <taxon>Arthropoda</taxon>
        <taxon>Chelicerata</taxon>
        <taxon>Arachnida</taxon>
        <taxon>Araneae</taxon>
        <taxon>Araneomorphae</taxon>
        <taxon>Entelegynae</taxon>
        <taxon>Araneoidea</taxon>
        <taxon>Nephilidae</taxon>
        <taxon>Trichonephila</taxon>
    </lineage>
</organism>
<feature type="compositionally biased region" description="Polar residues" evidence="1">
    <location>
        <begin position="131"/>
        <end position="161"/>
    </location>
</feature>
<dbReference type="PANTHER" id="PTHR33273">
    <property type="entry name" value="DOMAIN-CONTAINING PROTEIN, PUTATIVE-RELATED"/>
    <property type="match status" value="1"/>
</dbReference>
<evidence type="ECO:0000313" key="4">
    <source>
        <dbReference type="Proteomes" id="UP000887116"/>
    </source>
</evidence>
<accession>A0A8X6IX89</accession>
<name>A0A8X6IX89_TRICU</name>
<keyword evidence="4" id="KW-1185">Reference proteome</keyword>